<keyword evidence="2" id="KW-0732">Signal</keyword>
<sequence>MDVRLIGLVLLAAALPSTAAAQYIGGDAPLPPVAPAPGYVESPSAALARHVRVLAGSPRDYNALLGAGKAALATGDPEAAIGFYGRAEEVNPRSWLPKIGQGAALAQMMDASAALAAFGEAQRLGATPMALALERGLAFDLLGDQARAQADYRIALGGSDPSEARRRLALSLAISGKRAEALAALDPLLARRDSGAARARAFVLAMTGDAEGARSAVNAALPGMAGTMEPFLRRLSSLRPADKAAAVHFGVMPGSGAPLPSYQVATSPPVGDRLGEIDQLLRTPPQPSPSPVATAVLTPPVQPQLATATPGTRAPATQGAASIAPRRVWLQLASGTEAASLPEQFRRITAKDRDLFKGINGFVAEEGGRVRLLIGPFKSSTDAKIFADDLASVDIDAFSWTSQPGQQVRKLSGQ</sequence>
<feature type="chain" id="PRO_5026975769" description="SPOR domain-containing protein" evidence="2">
    <location>
        <begin position="20"/>
        <end position="414"/>
    </location>
</feature>
<dbReference type="AlphaFoldDB" id="A0A6J4TG74"/>
<dbReference type="Gene3D" id="1.25.40.10">
    <property type="entry name" value="Tetratricopeptide repeat domain"/>
    <property type="match status" value="1"/>
</dbReference>
<name>A0A6J4TG74_9SPHN</name>
<gene>
    <name evidence="4" type="ORF">AVDCRST_MAG62-1124</name>
</gene>
<keyword evidence="1" id="KW-0802">TPR repeat</keyword>
<dbReference type="GO" id="GO:0042834">
    <property type="term" value="F:peptidoglycan binding"/>
    <property type="evidence" value="ECO:0007669"/>
    <property type="project" value="InterPro"/>
</dbReference>
<proteinExistence type="predicted"/>
<evidence type="ECO:0000256" key="2">
    <source>
        <dbReference type="SAM" id="SignalP"/>
    </source>
</evidence>
<dbReference type="PROSITE" id="PS50005">
    <property type="entry name" value="TPR"/>
    <property type="match status" value="1"/>
</dbReference>
<feature type="signal peptide" evidence="2">
    <location>
        <begin position="1"/>
        <end position="19"/>
    </location>
</feature>
<reference evidence="4" key="1">
    <citation type="submission" date="2020-02" db="EMBL/GenBank/DDBJ databases">
        <authorList>
            <person name="Meier V. D."/>
        </authorList>
    </citation>
    <scope>NUCLEOTIDE SEQUENCE</scope>
    <source>
        <strain evidence="4">AVDCRST_MAG62</strain>
    </source>
</reference>
<dbReference type="InterPro" id="IPR019734">
    <property type="entry name" value="TPR_rpt"/>
</dbReference>
<accession>A0A6J4TG74</accession>
<feature type="repeat" description="TPR" evidence="1">
    <location>
        <begin position="61"/>
        <end position="94"/>
    </location>
</feature>
<dbReference type="SUPFAM" id="SSF48452">
    <property type="entry name" value="TPR-like"/>
    <property type="match status" value="1"/>
</dbReference>
<protein>
    <recommendedName>
        <fullName evidence="3">SPOR domain-containing protein</fullName>
    </recommendedName>
</protein>
<organism evidence="4">
    <name type="scientific">uncultured Sphingomonas sp</name>
    <dbReference type="NCBI Taxonomy" id="158754"/>
    <lineage>
        <taxon>Bacteria</taxon>
        <taxon>Pseudomonadati</taxon>
        <taxon>Pseudomonadota</taxon>
        <taxon>Alphaproteobacteria</taxon>
        <taxon>Sphingomonadales</taxon>
        <taxon>Sphingomonadaceae</taxon>
        <taxon>Sphingomonas</taxon>
        <taxon>environmental samples</taxon>
    </lineage>
</organism>
<dbReference type="InterPro" id="IPR011990">
    <property type="entry name" value="TPR-like_helical_dom_sf"/>
</dbReference>
<evidence type="ECO:0000313" key="4">
    <source>
        <dbReference type="EMBL" id="CAA9521275.1"/>
    </source>
</evidence>
<feature type="domain" description="SPOR" evidence="3">
    <location>
        <begin position="322"/>
        <end position="404"/>
    </location>
</feature>
<evidence type="ECO:0000256" key="1">
    <source>
        <dbReference type="PROSITE-ProRule" id="PRU00339"/>
    </source>
</evidence>
<dbReference type="PROSITE" id="PS51724">
    <property type="entry name" value="SPOR"/>
    <property type="match status" value="1"/>
</dbReference>
<evidence type="ECO:0000259" key="3">
    <source>
        <dbReference type="PROSITE" id="PS51724"/>
    </source>
</evidence>
<dbReference type="InterPro" id="IPR007730">
    <property type="entry name" value="SPOR-like_dom"/>
</dbReference>
<dbReference type="EMBL" id="CADCWB010000137">
    <property type="protein sequence ID" value="CAA9521275.1"/>
    <property type="molecule type" value="Genomic_DNA"/>
</dbReference>